<dbReference type="Proteomes" id="UP000263900">
    <property type="component" value="Chromosome"/>
</dbReference>
<evidence type="ECO:0000313" key="8">
    <source>
        <dbReference type="Proteomes" id="UP000263900"/>
    </source>
</evidence>
<evidence type="ECO:0000256" key="1">
    <source>
        <dbReference type="ARBA" id="ARBA00004141"/>
    </source>
</evidence>
<feature type="transmembrane region" description="Helical" evidence="5">
    <location>
        <begin position="7"/>
        <end position="28"/>
    </location>
</feature>
<evidence type="ECO:0000256" key="2">
    <source>
        <dbReference type="ARBA" id="ARBA00022692"/>
    </source>
</evidence>
<sequence>MKNNRILIAVTVFTLVTLLGIFTSIDYYKYLFSHLDDSFSYRNLNNTVQSIAGLLLLLLDLVLITLYFTSTGLYQDKVYKLLRYLNLMSFFLYMPYLLYVYISTGSYFYKISPTQQLLQVGRLVLNMVCVVLFLRARPQSQPASIDLADYELVTYTSTGHRFVHHLLDMLYLIPVFFFWLDRMPGHYWDNPYLMEVLFLLIYLVYCFVSEAIFRQTLGKIATNSCVTAIGYEPSAGRILLRTLARLIPFDRFSFLFGANWHDKTSNTSVVYIDTWEKVFDDSNPSDTLATQK</sequence>
<evidence type="ECO:0000256" key="4">
    <source>
        <dbReference type="ARBA" id="ARBA00023136"/>
    </source>
</evidence>
<dbReference type="EMBL" id="CP032157">
    <property type="protein sequence ID" value="AXY76524.1"/>
    <property type="molecule type" value="Genomic_DNA"/>
</dbReference>
<dbReference type="KEGG" id="pseg:D3H65_22100"/>
<proteinExistence type="predicted"/>
<dbReference type="InterPro" id="IPR010432">
    <property type="entry name" value="RDD"/>
</dbReference>
<keyword evidence="8" id="KW-1185">Reference proteome</keyword>
<gene>
    <name evidence="7" type="ORF">D3H65_22100</name>
</gene>
<evidence type="ECO:0000313" key="7">
    <source>
        <dbReference type="EMBL" id="AXY76524.1"/>
    </source>
</evidence>
<dbReference type="Pfam" id="PF06271">
    <property type="entry name" value="RDD"/>
    <property type="match status" value="1"/>
</dbReference>
<feature type="domain" description="RDD" evidence="6">
    <location>
        <begin position="156"/>
        <end position="257"/>
    </location>
</feature>
<evidence type="ECO:0000256" key="3">
    <source>
        <dbReference type="ARBA" id="ARBA00022989"/>
    </source>
</evidence>
<feature type="transmembrane region" description="Helical" evidence="5">
    <location>
        <begin position="81"/>
        <end position="102"/>
    </location>
</feature>
<feature type="transmembrane region" description="Helical" evidence="5">
    <location>
        <begin position="192"/>
        <end position="213"/>
    </location>
</feature>
<protein>
    <recommendedName>
        <fullName evidence="6">RDD domain-containing protein</fullName>
    </recommendedName>
</protein>
<organism evidence="7 8">
    <name type="scientific">Paraflavitalea soli</name>
    <dbReference type="NCBI Taxonomy" id="2315862"/>
    <lineage>
        <taxon>Bacteria</taxon>
        <taxon>Pseudomonadati</taxon>
        <taxon>Bacteroidota</taxon>
        <taxon>Chitinophagia</taxon>
        <taxon>Chitinophagales</taxon>
        <taxon>Chitinophagaceae</taxon>
        <taxon>Paraflavitalea</taxon>
    </lineage>
</organism>
<dbReference type="RefSeq" id="WP_119052401.1">
    <property type="nucleotide sequence ID" value="NZ_CP032157.1"/>
</dbReference>
<keyword evidence="3 5" id="KW-1133">Transmembrane helix</keyword>
<keyword evidence="2 5" id="KW-0812">Transmembrane</keyword>
<feature type="transmembrane region" description="Helical" evidence="5">
    <location>
        <begin position="117"/>
        <end position="134"/>
    </location>
</feature>
<evidence type="ECO:0000256" key="5">
    <source>
        <dbReference type="SAM" id="Phobius"/>
    </source>
</evidence>
<evidence type="ECO:0000259" key="6">
    <source>
        <dbReference type="Pfam" id="PF06271"/>
    </source>
</evidence>
<dbReference type="OrthoDB" id="762068at2"/>
<feature type="transmembrane region" description="Helical" evidence="5">
    <location>
        <begin position="162"/>
        <end position="180"/>
    </location>
</feature>
<name>A0A3B7MPT0_9BACT</name>
<reference evidence="7 8" key="1">
    <citation type="submission" date="2018-09" db="EMBL/GenBank/DDBJ databases">
        <title>Genome sequencing of strain 6GH32-13.</title>
        <authorList>
            <person name="Weon H.-Y."/>
            <person name="Heo J."/>
            <person name="Kwon S.-W."/>
        </authorList>
    </citation>
    <scope>NUCLEOTIDE SEQUENCE [LARGE SCALE GENOMIC DNA]</scope>
    <source>
        <strain evidence="7 8">5GH32-13</strain>
    </source>
</reference>
<dbReference type="GO" id="GO:0016020">
    <property type="term" value="C:membrane"/>
    <property type="evidence" value="ECO:0007669"/>
    <property type="project" value="UniProtKB-SubCell"/>
</dbReference>
<accession>A0A3B7MPT0</accession>
<keyword evidence="4 5" id="KW-0472">Membrane</keyword>
<comment type="subcellular location">
    <subcellularLocation>
        <location evidence="1">Membrane</location>
        <topology evidence="1">Multi-pass membrane protein</topology>
    </subcellularLocation>
</comment>
<feature type="transmembrane region" description="Helical" evidence="5">
    <location>
        <begin position="48"/>
        <end position="69"/>
    </location>
</feature>
<dbReference type="AlphaFoldDB" id="A0A3B7MPT0"/>